<evidence type="ECO:0000313" key="4">
    <source>
        <dbReference type="EMBL" id="MDR7098670.1"/>
    </source>
</evidence>
<dbReference type="PANTHER" id="PTHR30367">
    <property type="entry name" value="P-HYDROXYBENZOIC ACID EFFLUX PUMP SUBUNIT AAEA-RELATED"/>
    <property type="match status" value="1"/>
</dbReference>
<comment type="caution">
    <text evidence="4">The sequence shown here is derived from an EMBL/GenBank/DDBJ whole genome shotgun (WGS) entry which is preliminary data.</text>
</comment>
<dbReference type="PANTHER" id="PTHR30367:SF6">
    <property type="entry name" value="SECRETION PROTEIN-RELATED"/>
    <property type="match status" value="1"/>
</dbReference>
<dbReference type="InterPro" id="IPR050393">
    <property type="entry name" value="MFP_Efflux_Pump"/>
</dbReference>
<dbReference type="InterPro" id="IPR058625">
    <property type="entry name" value="MdtA-like_BSH"/>
</dbReference>
<evidence type="ECO:0000259" key="3">
    <source>
        <dbReference type="Pfam" id="PF25963"/>
    </source>
</evidence>
<keyword evidence="5" id="KW-1185">Reference proteome</keyword>
<dbReference type="InterPro" id="IPR058634">
    <property type="entry name" value="AaeA-lik-b-barrel"/>
</dbReference>
<dbReference type="Pfam" id="PF25917">
    <property type="entry name" value="BSH_RND"/>
    <property type="match status" value="1"/>
</dbReference>
<feature type="domain" description="Multidrug resistance protein MdtA-like barrel-sandwich hybrid" evidence="2">
    <location>
        <begin position="36"/>
        <end position="214"/>
    </location>
</feature>
<proteinExistence type="inferred from homology"/>
<evidence type="ECO:0000313" key="5">
    <source>
        <dbReference type="Proteomes" id="UP001267878"/>
    </source>
</evidence>
<gene>
    <name evidence="4" type="ORF">J2X04_001017</name>
</gene>
<reference evidence="4 5" key="1">
    <citation type="submission" date="2023-07" db="EMBL/GenBank/DDBJ databases">
        <title>Sorghum-associated microbial communities from plants grown in Nebraska, USA.</title>
        <authorList>
            <person name="Schachtman D."/>
        </authorList>
    </citation>
    <scope>NUCLEOTIDE SEQUENCE [LARGE SCALE GENOMIC DNA]</scope>
    <source>
        <strain evidence="4 5">BE187</strain>
    </source>
</reference>
<dbReference type="SUPFAM" id="SSF111369">
    <property type="entry name" value="HlyD-like secretion proteins"/>
    <property type="match status" value="2"/>
</dbReference>
<dbReference type="RefSeq" id="WP_310052707.1">
    <property type="nucleotide sequence ID" value="NZ_JAVDVW010000001.1"/>
</dbReference>
<comment type="similarity">
    <text evidence="1">Belongs to the membrane fusion protein (MFP) (TC 8.A.1) family.</text>
</comment>
<dbReference type="Pfam" id="PF25963">
    <property type="entry name" value="Beta-barrel_AAEA"/>
    <property type="match status" value="1"/>
</dbReference>
<name>A0ABU1VMV7_9GAMM</name>
<evidence type="ECO:0000256" key="1">
    <source>
        <dbReference type="ARBA" id="ARBA00009477"/>
    </source>
</evidence>
<dbReference type="Gene3D" id="2.40.50.100">
    <property type="match status" value="1"/>
</dbReference>
<organism evidence="4 5">
    <name type="scientific">Agrilutibacter niabensis</name>
    <dbReference type="NCBI Taxonomy" id="380628"/>
    <lineage>
        <taxon>Bacteria</taxon>
        <taxon>Pseudomonadati</taxon>
        <taxon>Pseudomonadota</taxon>
        <taxon>Gammaproteobacteria</taxon>
        <taxon>Lysobacterales</taxon>
        <taxon>Lysobacteraceae</taxon>
        <taxon>Agrilutibacter</taxon>
    </lineage>
</organism>
<dbReference type="Gene3D" id="2.40.30.170">
    <property type="match status" value="1"/>
</dbReference>
<dbReference type="Gene3D" id="1.10.287.470">
    <property type="entry name" value="Helix hairpin bin"/>
    <property type="match status" value="1"/>
</dbReference>
<protein>
    <submittedName>
        <fullName evidence="4">Multidrug resistance efflux pump</fullName>
    </submittedName>
</protein>
<feature type="domain" description="p-hydroxybenzoic acid efflux pump subunit AaeA-like beta-barrel" evidence="3">
    <location>
        <begin position="227"/>
        <end position="310"/>
    </location>
</feature>
<dbReference type="Proteomes" id="UP001267878">
    <property type="component" value="Unassembled WGS sequence"/>
</dbReference>
<accession>A0ABU1VMV7</accession>
<evidence type="ECO:0000259" key="2">
    <source>
        <dbReference type="Pfam" id="PF25917"/>
    </source>
</evidence>
<sequence length="350" mass="37969">MIQIALIALLVLFIYHVIADRLTPYTAQASVDTPFAQVAPQVSGQVIAVEVRDNAPTRKGQVLFRIDPQPFEIALRTAEANLAVAIQGADVSELDVSYAKADLEKQRIELATNNKLGRIVIGLWEKQAVSETTAIRARSAMDTTSADVTRAEVQLERARSALGETGDNNAKVKQARAAVEQAKLDLHNTTVLAPADGVITNLRLSTGQFVSRGAPVLTFIEHGRRWVTAAMRENQLGNIDPGDEVVVAFDELPGRLFKGHVDSLGWGVTQGNEVPTGQLPDLAAPSGWLREPQQFPVRIVVDPVDDREAAPPLGRSGAQANVVVLAEKGSIFNPVARLWMRVITLLSYLR</sequence>
<dbReference type="EMBL" id="JAVDVW010000001">
    <property type="protein sequence ID" value="MDR7098670.1"/>
    <property type="molecule type" value="Genomic_DNA"/>
</dbReference>